<name>A0A6D2KUY2_9BRAS</name>
<accession>A0A6D2KUY2</accession>
<evidence type="ECO:0000313" key="3">
    <source>
        <dbReference type="Proteomes" id="UP000467841"/>
    </source>
</evidence>
<keyword evidence="1" id="KW-0472">Membrane</keyword>
<reference evidence="2" key="1">
    <citation type="submission" date="2020-01" db="EMBL/GenBank/DDBJ databases">
        <authorList>
            <person name="Mishra B."/>
        </authorList>
    </citation>
    <scope>NUCLEOTIDE SEQUENCE [LARGE SCALE GENOMIC DNA]</scope>
</reference>
<evidence type="ECO:0000256" key="1">
    <source>
        <dbReference type="SAM" id="Phobius"/>
    </source>
</evidence>
<dbReference type="Proteomes" id="UP000467841">
    <property type="component" value="Unassembled WGS sequence"/>
</dbReference>
<proteinExistence type="predicted"/>
<protein>
    <submittedName>
        <fullName evidence="2">Uncharacterized protein</fullName>
    </submittedName>
</protein>
<organism evidence="2 3">
    <name type="scientific">Microthlaspi erraticum</name>
    <dbReference type="NCBI Taxonomy" id="1685480"/>
    <lineage>
        <taxon>Eukaryota</taxon>
        <taxon>Viridiplantae</taxon>
        <taxon>Streptophyta</taxon>
        <taxon>Embryophyta</taxon>
        <taxon>Tracheophyta</taxon>
        <taxon>Spermatophyta</taxon>
        <taxon>Magnoliopsida</taxon>
        <taxon>eudicotyledons</taxon>
        <taxon>Gunneridae</taxon>
        <taxon>Pentapetalae</taxon>
        <taxon>rosids</taxon>
        <taxon>malvids</taxon>
        <taxon>Brassicales</taxon>
        <taxon>Brassicaceae</taxon>
        <taxon>Coluteocarpeae</taxon>
        <taxon>Microthlaspi</taxon>
    </lineage>
</organism>
<sequence length="141" mass="16124">MLFKIYVLLINLTIYACTQALSSSLIVTFNYKASVHEKLLRFGQCTSLVFEIPIRLARIDEKVPQLPYLRICLVRPAWTYGLSHVVWIELLQFSFRDVHPSLLDFVRHGGGFGSERWYLAHSLESAGAWHSLVNSSLQVLS</sequence>
<dbReference type="EMBL" id="CACVBM020001629">
    <property type="protein sequence ID" value="CAA7056208.1"/>
    <property type="molecule type" value="Genomic_DNA"/>
</dbReference>
<keyword evidence="1" id="KW-0812">Transmembrane</keyword>
<dbReference type="PROSITE" id="PS51257">
    <property type="entry name" value="PROKAR_LIPOPROTEIN"/>
    <property type="match status" value="1"/>
</dbReference>
<evidence type="ECO:0000313" key="2">
    <source>
        <dbReference type="EMBL" id="CAA7056208.1"/>
    </source>
</evidence>
<feature type="transmembrane region" description="Helical" evidence="1">
    <location>
        <begin position="6"/>
        <end position="31"/>
    </location>
</feature>
<gene>
    <name evidence="2" type="ORF">MERR_LOCUS43444</name>
</gene>
<keyword evidence="3" id="KW-1185">Reference proteome</keyword>
<keyword evidence="1" id="KW-1133">Transmembrane helix</keyword>
<dbReference type="AlphaFoldDB" id="A0A6D2KUY2"/>
<comment type="caution">
    <text evidence="2">The sequence shown here is derived from an EMBL/GenBank/DDBJ whole genome shotgun (WGS) entry which is preliminary data.</text>
</comment>